<accession>A0A1I7JAC6</accession>
<proteinExistence type="inferred from homology"/>
<feature type="binding site" evidence="10">
    <location>
        <position position="69"/>
    </location>
    <ligand>
        <name>Mg(2+)</name>
        <dbReference type="ChEBI" id="CHEBI:18420"/>
    </ligand>
</feature>
<dbReference type="OrthoDB" id="9807456at2"/>
<comment type="catalytic activity">
    <reaction evidence="10">
        <text>ITP + H2O = IMP + diphosphate + H(+)</text>
        <dbReference type="Rhea" id="RHEA:29399"/>
        <dbReference type="ChEBI" id="CHEBI:15377"/>
        <dbReference type="ChEBI" id="CHEBI:15378"/>
        <dbReference type="ChEBI" id="CHEBI:33019"/>
        <dbReference type="ChEBI" id="CHEBI:58053"/>
        <dbReference type="ChEBI" id="CHEBI:61402"/>
        <dbReference type="EC" id="3.6.1.66"/>
    </reaction>
</comment>
<dbReference type="RefSeq" id="WP_074952096.1">
    <property type="nucleotide sequence ID" value="NZ_FPBV01000009.1"/>
</dbReference>
<comment type="caution">
    <text evidence="10">Lacks conserved residue(s) required for the propagation of feature annotation.</text>
</comment>
<evidence type="ECO:0000256" key="8">
    <source>
        <dbReference type="ARBA" id="ARBA00051875"/>
    </source>
</evidence>
<evidence type="ECO:0000313" key="12">
    <source>
        <dbReference type="EMBL" id="SFU82180.1"/>
    </source>
</evidence>
<dbReference type="STRING" id="392015.SAMN05421543_10949"/>
<comment type="similarity">
    <text evidence="1 10 11">Belongs to the HAM1 NTPase family.</text>
</comment>
<evidence type="ECO:0000256" key="7">
    <source>
        <dbReference type="ARBA" id="ARBA00023080"/>
    </source>
</evidence>
<dbReference type="GO" id="GO:0009146">
    <property type="term" value="P:purine nucleoside triphosphate catabolic process"/>
    <property type="evidence" value="ECO:0007669"/>
    <property type="project" value="UniProtKB-UniRule"/>
</dbReference>
<dbReference type="GO" id="GO:0036222">
    <property type="term" value="F:XTP diphosphatase activity"/>
    <property type="evidence" value="ECO:0007669"/>
    <property type="project" value="UniProtKB-UniRule"/>
</dbReference>
<feature type="binding site" evidence="10">
    <location>
        <begin position="153"/>
        <end position="156"/>
    </location>
    <ligand>
        <name>substrate</name>
    </ligand>
</feature>
<feature type="binding site" evidence="10">
    <location>
        <position position="70"/>
    </location>
    <ligand>
        <name>substrate</name>
    </ligand>
</feature>
<dbReference type="GO" id="GO:0035870">
    <property type="term" value="F:dITP diphosphatase activity"/>
    <property type="evidence" value="ECO:0007669"/>
    <property type="project" value="UniProtKB-UniRule"/>
</dbReference>
<dbReference type="HAMAP" id="MF_01405">
    <property type="entry name" value="Non_canon_purine_NTPase"/>
    <property type="match status" value="1"/>
</dbReference>
<evidence type="ECO:0000256" key="2">
    <source>
        <dbReference type="ARBA" id="ARBA00011738"/>
    </source>
</evidence>
<comment type="cofactor">
    <cofactor evidence="10">
        <name>Mg(2+)</name>
        <dbReference type="ChEBI" id="CHEBI:18420"/>
    </cofactor>
    <text evidence="10">Binds 1 Mg(2+) ion per subunit.</text>
</comment>
<comment type="function">
    <text evidence="10">Pyrophosphatase that catalyzes the hydrolysis of nucleoside triphosphates to their monophosphate derivatives, with a high preference for the non-canonical purine nucleotides XTP (xanthosine triphosphate), dITP (deoxyinosine triphosphate) and ITP. Seems to function as a house-cleaning enzyme that removes non-canonical purine nucleotides from the nucleotide pool, thus preventing their incorporation into DNA/RNA and avoiding chromosomal lesions.</text>
</comment>
<gene>
    <name evidence="12" type="ORF">SAMN05421543_10949</name>
</gene>
<dbReference type="InterPro" id="IPR020922">
    <property type="entry name" value="dITP/XTP_pyrophosphatase"/>
</dbReference>
<evidence type="ECO:0000256" key="6">
    <source>
        <dbReference type="ARBA" id="ARBA00022842"/>
    </source>
</evidence>
<dbReference type="CDD" id="cd00515">
    <property type="entry name" value="HAM1"/>
    <property type="match status" value="1"/>
</dbReference>
<keyword evidence="7 10" id="KW-0546">Nucleotide metabolism</keyword>
<dbReference type="AlphaFoldDB" id="A0A1I7JAC6"/>
<dbReference type="GO" id="GO:0036220">
    <property type="term" value="F:ITP diphosphatase activity"/>
    <property type="evidence" value="ECO:0007669"/>
    <property type="project" value="UniProtKB-UniRule"/>
</dbReference>
<feature type="active site" description="Proton acceptor" evidence="10">
    <location>
        <position position="69"/>
    </location>
</feature>
<protein>
    <recommendedName>
        <fullName evidence="10">dITP/XTP pyrophosphatase</fullName>
        <ecNumber evidence="10">3.6.1.66</ecNumber>
    </recommendedName>
    <alternativeName>
        <fullName evidence="10">Non-canonical purine NTP pyrophosphatase</fullName>
    </alternativeName>
    <alternativeName>
        <fullName evidence="10">Non-standard purine NTP pyrophosphatase</fullName>
    </alternativeName>
    <alternativeName>
        <fullName evidence="10">Nucleoside-triphosphate diphosphatase</fullName>
    </alternativeName>
    <alternativeName>
        <fullName evidence="10">Nucleoside-triphosphate pyrophosphatase</fullName>
        <shortName evidence="10">NTPase</shortName>
    </alternativeName>
</protein>
<dbReference type="GO" id="GO:0000166">
    <property type="term" value="F:nucleotide binding"/>
    <property type="evidence" value="ECO:0007669"/>
    <property type="project" value="UniProtKB-KW"/>
</dbReference>
<evidence type="ECO:0000256" key="1">
    <source>
        <dbReference type="ARBA" id="ARBA00008023"/>
    </source>
</evidence>
<evidence type="ECO:0000256" key="9">
    <source>
        <dbReference type="ARBA" id="ARBA00052017"/>
    </source>
</evidence>
<feature type="binding site" evidence="10">
    <location>
        <begin position="181"/>
        <end position="182"/>
    </location>
    <ligand>
        <name>substrate</name>
    </ligand>
</feature>
<dbReference type="GO" id="GO:0046872">
    <property type="term" value="F:metal ion binding"/>
    <property type="evidence" value="ECO:0007669"/>
    <property type="project" value="UniProtKB-KW"/>
</dbReference>
<dbReference type="Gene3D" id="3.90.950.10">
    <property type="match status" value="1"/>
</dbReference>
<dbReference type="Pfam" id="PF01725">
    <property type="entry name" value="Ham1p_like"/>
    <property type="match status" value="1"/>
</dbReference>
<dbReference type="EC" id="3.6.1.66" evidence="10"/>
<evidence type="ECO:0000256" key="11">
    <source>
        <dbReference type="RuleBase" id="RU003781"/>
    </source>
</evidence>
<sequence>MLDVIYVATRNRHKVEEFRELLAPVTANVRPLPDEAGTCPENGASFEANAVEKAVFYARYCPGWVLADDSGICVDALGGAPGVMSARYAGVHGDSAANNRKLLSALAEVPAEERKAEFVCAIAVWNHALGRGLVVRGTLRGQVATELSGSGGFGYDPLFYVPELGKTLAELTAEEKNRWSHRARAVDALIAAWKGDVP</sequence>
<evidence type="ECO:0000256" key="3">
    <source>
        <dbReference type="ARBA" id="ARBA00022723"/>
    </source>
</evidence>
<comment type="subunit">
    <text evidence="2 10">Homodimer.</text>
</comment>
<evidence type="ECO:0000256" key="5">
    <source>
        <dbReference type="ARBA" id="ARBA00022801"/>
    </source>
</evidence>
<dbReference type="FunFam" id="3.90.950.10:FF:000001">
    <property type="entry name" value="dITP/XTP pyrophosphatase"/>
    <property type="match status" value="1"/>
</dbReference>
<dbReference type="InterPro" id="IPR029001">
    <property type="entry name" value="ITPase-like_fam"/>
</dbReference>
<dbReference type="GO" id="GO:0017111">
    <property type="term" value="F:ribonucleoside triphosphate phosphatase activity"/>
    <property type="evidence" value="ECO:0007669"/>
    <property type="project" value="InterPro"/>
</dbReference>
<keyword evidence="6 10" id="KW-0460">Magnesium</keyword>
<dbReference type="NCBIfam" id="TIGR00042">
    <property type="entry name" value="RdgB/HAM1 family non-canonical purine NTP pyrophosphatase"/>
    <property type="match status" value="1"/>
</dbReference>
<evidence type="ECO:0000256" key="10">
    <source>
        <dbReference type="HAMAP-Rule" id="MF_01405"/>
    </source>
</evidence>
<dbReference type="EMBL" id="FPBV01000009">
    <property type="protein sequence ID" value="SFU82180.1"/>
    <property type="molecule type" value="Genomic_DNA"/>
</dbReference>
<evidence type="ECO:0000256" key="4">
    <source>
        <dbReference type="ARBA" id="ARBA00022741"/>
    </source>
</evidence>
<dbReference type="GO" id="GO:0005829">
    <property type="term" value="C:cytosol"/>
    <property type="evidence" value="ECO:0007669"/>
    <property type="project" value="TreeGrafter"/>
</dbReference>
<keyword evidence="4 10" id="KW-0547">Nucleotide-binding</keyword>
<dbReference type="Proteomes" id="UP000183508">
    <property type="component" value="Unassembled WGS sequence"/>
</dbReference>
<dbReference type="PANTHER" id="PTHR11067">
    <property type="entry name" value="INOSINE TRIPHOSPHATE PYROPHOSPHATASE/HAM1 PROTEIN"/>
    <property type="match status" value="1"/>
</dbReference>
<keyword evidence="13" id="KW-1185">Reference proteome</keyword>
<name>A0A1I7JAC6_9BACL</name>
<keyword evidence="3 10" id="KW-0479">Metal-binding</keyword>
<keyword evidence="5 10" id="KW-0378">Hydrolase</keyword>
<reference evidence="13" key="1">
    <citation type="submission" date="2016-10" db="EMBL/GenBank/DDBJ databases">
        <authorList>
            <person name="Varghese N."/>
        </authorList>
    </citation>
    <scope>NUCLEOTIDE SEQUENCE [LARGE SCALE GENOMIC DNA]</scope>
    <source>
        <strain evidence="13">DSM 17980</strain>
    </source>
</reference>
<comment type="catalytic activity">
    <reaction evidence="8 10">
        <text>dITP + H2O = dIMP + diphosphate + H(+)</text>
        <dbReference type="Rhea" id="RHEA:28342"/>
        <dbReference type="ChEBI" id="CHEBI:15377"/>
        <dbReference type="ChEBI" id="CHEBI:15378"/>
        <dbReference type="ChEBI" id="CHEBI:33019"/>
        <dbReference type="ChEBI" id="CHEBI:61194"/>
        <dbReference type="ChEBI" id="CHEBI:61382"/>
        <dbReference type="EC" id="3.6.1.66"/>
    </reaction>
</comment>
<dbReference type="SUPFAM" id="SSF52972">
    <property type="entry name" value="ITPase-like"/>
    <property type="match status" value="1"/>
</dbReference>
<evidence type="ECO:0000313" key="13">
    <source>
        <dbReference type="Proteomes" id="UP000183508"/>
    </source>
</evidence>
<organism evidence="12 13">
    <name type="scientific">Alicyclobacillus macrosporangiidus</name>
    <dbReference type="NCBI Taxonomy" id="392015"/>
    <lineage>
        <taxon>Bacteria</taxon>
        <taxon>Bacillati</taxon>
        <taxon>Bacillota</taxon>
        <taxon>Bacilli</taxon>
        <taxon>Bacillales</taxon>
        <taxon>Alicyclobacillaceae</taxon>
        <taxon>Alicyclobacillus</taxon>
    </lineage>
</organism>
<dbReference type="eggNOG" id="COG0127">
    <property type="taxonomic scope" value="Bacteria"/>
</dbReference>
<dbReference type="InterPro" id="IPR002637">
    <property type="entry name" value="RdgB/HAM1"/>
</dbReference>
<dbReference type="PANTHER" id="PTHR11067:SF9">
    <property type="entry name" value="INOSINE TRIPHOSPHATE PYROPHOSPHATASE"/>
    <property type="match status" value="1"/>
</dbReference>
<feature type="binding site" evidence="10">
    <location>
        <begin position="9"/>
        <end position="14"/>
    </location>
    <ligand>
        <name>substrate</name>
    </ligand>
</feature>
<comment type="catalytic activity">
    <reaction evidence="9 10">
        <text>XTP + H2O = XMP + diphosphate + H(+)</text>
        <dbReference type="Rhea" id="RHEA:28610"/>
        <dbReference type="ChEBI" id="CHEBI:15377"/>
        <dbReference type="ChEBI" id="CHEBI:15378"/>
        <dbReference type="ChEBI" id="CHEBI:33019"/>
        <dbReference type="ChEBI" id="CHEBI:57464"/>
        <dbReference type="ChEBI" id="CHEBI:61314"/>
        <dbReference type="EC" id="3.6.1.66"/>
    </reaction>
</comment>
<feature type="binding site" evidence="10">
    <location>
        <position position="176"/>
    </location>
    <ligand>
        <name>substrate</name>
    </ligand>
</feature>
<dbReference type="GO" id="GO:0009117">
    <property type="term" value="P:nucleotide metabolic process"/>
    <property type="evidence" value="ECO:0007669"/>
    <property type="project" value="UniProtKB-KW"/>
</dbReference>